<gene>
    <name evidence="13" type="ORF">J7S20_11520</name>
</gene>
<protein>
    <recommendedName>
        <fullName evidence="4">Flagellar motor switch protein FliM</fullName>
    </recommendedName>
</protein>
<dbReference type="InterPro" id="IPR001689">
    <property type="entry name" value="Flag_FliM"/>
</dbReference>
<sequence>MVNADSPTEAPERRKRPRAESGHTPVLGEANLNPFGDLHTLQHLSARLAKSLRGVFEPLLRRAVRGWAEPVSVQRFSDYCAEREQGLTAWLPLAIAPTGGQALFVIDGRSVLELLDLFFGGNGDTPSTLPNEFSPAAEAMVQRLARMVIDPLQRAWEPVTKLTFEATNVEINPALLSALDGDDPMVVTRFGLASEGGKPSFVDLIYPVAALKPHGASLNAKVHGRSAEPDPKWNHGLTRVAMGVKFEVRSVLAEPKITLGKLMDLKEGDVIPIHFGPNVPVMVANNRFGTGTVGTANGHAAIRIQEIEHFDEEDFQ</sequence>
<dbReference type="GO" id="GO:0003774">
    <property type="term" value="F:cytoskeletal motor activity"/>
    <property type="evidence" value="ECO:0007669"/>
    <property type="project" value="InterPro"/>
</dbReference>
<evidence type="ECO:0000256" key="9">
    <source>
        <dbReference type="ARBA" id="ARBA00023143"/>
    </source>
</evidence>
<dbReference type="RefSeq" id="WP_284054382.1">
    <property type="nucleotide sequence ID" value="NZ_JAGRQC010000003.1"/>
</dbReference>
<keyword evidence="13" id="KW-0966">Cell projection</keyword>
<comment type="subcellular location">
    <subcellularLocation>
        <location evidence="1">Bacterial flagellum basal body</location>
    </subcellularLocation>
    <subcellularLocation>
        <location evidence="2">Cell membrane</location>
        <topology evidence="2">Peripheral membrane protein</topology>
    </subcellularLocation>
</comment>
<dbReference type="CDD" id="cd17908">
    <property type="entry name" value="FliM"/>
    <property type="match status" value="1"/>
</dbReference>
<keyword evidence="6" id="KW-0145">Chemotaxis</keyword>
<evidence type="ECO:0000256" key="8">
    <source>
        <dbReference type="ARBA" id="ARBA00023136"/>
    </source>
</evidence>
<evidence type="ECO:0000313" key="13">
    <source>
        <dbReference type="EMBL" id="MBR0553137.1"/>
    </source>
</evidence>
<dbReference type="AlphaFoldDB" id="A0A8T4IES2"/>
<evidence type="ECO:0000256" key="2">
    <source>
        <dbReference type="ARBA" id="ARBA00004202"/>
    </source>
</evidence>
<dbReference type="SUPFAM" id="SSF103039">
    <property type="entry name" value="CheC-like"/>
    <property type="match status" value="1"/>
</dbReference>
<keyword evidence="5" id="KW-1003">Cell membrane</keyword>
<dbReference type="InterPro" id="IPR036429">
    <property type="entry name" value="SpoA-like_sf"/>
</dbReference>
<dbReference type="GO" id="GO:0050918">
    <property type="term" value="P:positive chemotaxis"/>
    <property type="evidence" value="ECO:0007669"/>
    <property type="project" value="TreeGrafter"/>
</dbReference>
<keyword evidence="7" id="KW-0283">Flagellar rotation</keyword>
<name>A0A8T4IES2_9SPHN</name>
<dbReference type="PANTHER" id="PTHR30034:SF6">
    <property type="entry name" value="YOP PROTEINS TRANSLOCATION PROTEIN Q"/>
    <property type="match status" value="1"/>
</dbReference>
<dbReference type="InterPro" id="IPR028976">
    <property type="entry name" value="CheC-like_sf"/>
</dbReference>
<keyword evidence="9" id="KW-0975">Bacterial flagellum</keyword>
<dbReference type="Pfam" id="PF01052">
    <property type="entry name" value="FliMN_C"/>
    <property type="match status" value="1"/>
</dbReference>
<dbReference type="GO" id="GO:0009425">
    <property type="term" value="C:bacterial-type flagellum basal body"/>
    <property type="evidence" value="ECO:0007669"/>
    <property type="project" value="UniProtKB-SubCell"/>
</dbReference>
<proteinExistence type="inferred from homology"/>
<dbReference type="Pfam" id="PF02154">
    <property type="entry name" value="FliM"/>
    <property type="match status" value="1"/>
</dbReference>
<evidence type="ECO:0000259" key="12">
    <source>
        <dbReference type="Pfam" id="PF01052"/>
    </source>
</evidence>
<feature type="domain" description="Flagellar motor switch protein FliN-like C-terminal" evidence="12">
    <location>
        <begin position="242"/>
        <end position="307"/>
    </location>
</feature>
<accession>A0A8T4IES2</accession>
<dbReference type="GO" id="GO:0071978">
    <property type="term" value="P:bacterial-type flagellum-dependent swarming motility"/>
    <property type="evidence" value="ECO:0007669"/>
    <property type="project" value="TreeGrafter"/>
</dbReference>
<organism evidence="13 14">
    <name type="scientific">Stakelama marina</name>
    <dbReference type="NCBI Taxonomy" id="2826939"/>
    <lineage>
        <taxon>Bacteria</taxon>
        <taxon>Pseudomonadati</taxon>
        <taxon>Pseudomonadota</taxon>
        <taxon>Alphaproteobacteria</taxon>
        <taxon>Sphingomonadales</taxon>
        <taxon>Sphingomonadaceae</taxon>
        <taxon>Stakelama</taxon>
    </lineage>
</organism>
<dbReference type="InterPro" id="IPR001543">
    <property type="entry name" value="FliN-like_C"/>
</dbReference>
<dbReference type="GO" id="GO:0005886">
    <property type="term" value="C:plasma membrane"/>
    <property type="evidence" value="ECO:0007669"/>
    <property type="project" value="UniProtKB-SubCell"/>
</dbReference>
<keyword evidence="14" id="KW-1185">Reference proteome</keyword>
<evidence type="ECO:0000256" key="6">
    <source>
        <dbReference type="ARBA" id="ARBA00022500"/>
    </source>
</evidence>
<evidence type="ECO:0000313" key="14">
    <source>
        <dbReference type="Proteomes" id="UP000676996"/>
    </source>
</evidence>
<comment type="similarity">
    <text evidence="3">Belongs to the FliM family.</text>
</comment>
<evidence type="ECO:0000256" key="11">
    <source>
        <dbReference type="SAM" id="MobiDB-lite"/>
    </source>
</evidence>
<evidence type="ECO:0000256" key="1">
    <source>
        <dbReference type="ARBA" id="ARBA00004117"/>
    </source>
</evidence>
<dbReference type="SUPFAM" id="SSF101801">
    <property type="entry name" value="Surface presentation of antigens (SPOA)"/>
    <property type="match status" value="1"/>
</dbReference>
<keyword evidence="13" id="KW-0969">Cilium</keyword>
<feature type="region of interest" description="Disordered" evidence="11">
    <location>
        <begin position="1"/>
        <end position="29"/>
    </location>
</feature>
<dbReference type="Gene3D" id="2.30.330.10">
    <property type="entry name" value="SpoA-like"/>
    <property type="match status" value="1"/>
</dbReference>
<evidence type="ECO:0000256" key="10">
    <source>
        <dbReference type="ARBA" id="ARBA00025044"/>
    </source>
</evidence>
<comment type="function">
    <text evidence="10">FliM is one of three proteins (FliG, FliN, FliM) that forms the rotor-mounted switch complex (C ring), located at the base of the basal body. This complex interacts with the CheY and CheZ chemotaxis proteins, in addition to contacting components of the motor that determine the direction of flagellar rotation.</text>
</comment>
<reference evidence="13" key="1">
    <citation type="submission" date="2021-04" db="EMBL/GenBank/DDBJ databases">
        <title>Ouciella asimina sp. nov., isolated from the surface seawater in the hydrothermal field of Okinawa Trough.</title>
        <authorList>
            <person name="Shuang W."/>
        </authorList>
    </citation>
    <scope>NUCLEOTIDE SEQUENCE</scope>
    <source>
        <strain evidence="13">LXI357</strain>
    </source>
</reference>
<comment type="caution">
    <text evidence="13">The sequence shown here is derived from an EMBL/GenBank/DDBJ whole genome shotgun (WGS) entry which is preliminary data.</text>
</comment>
<dbReference type="Gene3D" id="3.40.1550.10">
    <property type="entry name" value="CheC-like"/>
    <property type="match status" value="1"/>
</dbReference>
<evidence type="ECO:0000256" key="4">
    <source>
        <dbReference type="ARBA" id="ARBA00021898"/>
    </source>
</evidence>
<evidence type="ECO:0000256" key="7">
    <source>
        <dbReference type="ARBA" id="ARBA00022779"/>
    </source>
</evidence>
<evidence type="ECO:0000256" key="5">
    <source>
        <dbReference type="ARBA" id="ARBA00022475"/>
    </source>
</evidence>
<dbReference type="EMBL" id="JAGRQC010000003">
    <property type="protein sequence ID" value="MBR0553137.1"/>
    <property type="molecule type" value="Genomic_DNA"/>
</dbReference>
<dbReference type="Proteomes" id="UP000676996">
    <property type="component" value="Unassembled WGS sequence"/>
</dbReference>
<keyword evidence="8" id="KW-0472">Membrane</keyword>
<evidence type="ECO:0000256" key="3">
    <source>
        <dbReference type="ARBA" id="ARBA00011049"/>
    </source>
</evidence>
<dbReference type="PANTHER" id="PTHR30034">
    <property type="entry name" value="FLAGELLAR MOTOR SWITCH PROTEIN FLIM"/>
    <property type="match status" value="1"/>
</dbReference>
<keyword evidence="13" id="KW-0282">Flagellum</keyword>